<keyword evidence="2" id="KW-1185">Reference proteome</keyword>
<proteinExistence type="predicted"/>
<protein>
    <submittedName>
        <fullName evidence="1">Uncharacterized protein</fullName>
    </submittedName>
</protein>
<evidence type="ECO:0000313" key="1">
    <source>
        <dbReference type="EMBL" id="EDN97095.1"/>
    </source>
</evidence>
<gene>
    <name evidence="1" type="ORF">SS1G_02023</name>
</gene>
<dbReference type="HOGENOM" id="CLU_2887150_0_0_1"/>
<dbReference type="GeneID" id="5493802"/>
<organism evidence="1 2">
    <name type="scientific">Sclerotinia sclerotiorum (strain ATCC 18683 / 1980 / Ss-1)</name>
    <name type="common">White mold</name>
    <name type="synonym">Whetzelinia sclerotiorum</name>
    <dbReference type="NCBI Taxonomy" id="665079"/>
    <lineage>
        <taxon>Eukaryota</taxon>
        <taxon>Fungi</taxon>
        <taxon>Dikarya</taxon>
        <taxon>Ascomycota</taxon>
        <taxon>Pezizomycotina</taxon>
        <taxon>Leotiomycetes</taxon>
        <taxon>Helotiales</taxon>
        <taxon>Sclerotiniaceae</taxon>
        <taxon>Sclerotinia</taxon>
    </lineage>
</organism>
<dbReference type="Proteomes" id="UP000001312">
    <property type="component" value="Unassembled WGS sequence"/>
</dbReference>
<dbReference type="KEGG" id="ssl:SS1G_02023"/>
<sequence>MAVRATTVSAVGRISLTHIEVLSDDKPKLVVPTHPLLGFGKYQLISRYQMGDNGGRHRIFVKS</sequence>
<accession>A7E9P3</accession>
<dbReference type="EMBL" id="CH476622">
    <property type="protein sequence ID" value="EDN97095.1"/>
    <property type="molecule type" value="Genomic_DNA"/>
</dbReference>
<dbReference type="InParanoid" id="A7E9P3"/>
<reference evidence="2" key="1">
    <citation type="journal article" date="2011" name="PLoS Genet.">
        <title>Genomic analysis of the necrotrophic fungal pathogens Sclerotinia sclerotiorum and Botrytis cinerea.</title>
        <authorList>
            <person name="Amselem J."/>
            <person name="Cuomo C.A."/>
            <person name="van Kan J.A."/>
            <person name="Viaud M."/>
            <person name="Benito E.P."/>
            <person name="Couloux A."/>
            <person name="Coutinho P.M."/>
            <person name="de Vries R.P."/>
            <person name="Dyer P.S."/>
            <person name="Fillinger S."/>
            <person name="Fournier E."/>
            <person name="Gout L."/>
            <person name="Hahn M."/>
            <person name="Kohn L."/>
            <person name="Lapalu N."/>
            <person name="Plummer K.M."/>
            <person name="Pradier J.M."/>
            <person name="Quevillon E."/>
            <person name="Sharon A."/>
            <person name="Simon A."/>
            <person name="ten Have A."/>
            <person name="Tudzynski B."/>
            <person name="Tudzynski P."/>
            <person name="Wincker P."/>
            <person name="Andrew M."/>
            <person name="Anthouard V."/>
            <person name="Beever R.E."/>
            <person name="Beffa R."/>
            <person name="Benoit I."/>
            <person name="Bouzid O."/>
            <person name="Brault B."/>
            <person name="Chen Z."/>
            <person name="Choquer M."/>
            <person name="Collemare J."/>
            <person name="Cotton P."/>
            <person name="Danchin E.G."/>
            <person name="Da Silva C."/>
            <person name="Gautier A."/>
            <person name="Giraud C."/>
            <person name="Giraud T."/>
            <person name="Gonzalez C."/>
            <person name="Grossetete S."/>
            <person name="Guldener U."/>
            <person name="Henrissat B."/>
            <person name="Howlett B.J."/>
            <person name="Kodira C."/>
            <person name="Kretschmer M."/>
            <person name="Lappartient A."/>
            <person name="Leroch M."/>
            <person name="Levis C."/>
            <person name="Mauceli E."/>
            <person name="Neuveglise C."/>
            <person name="Oeser B."/>
            <person name="Pearson M."/>
            <person name="Poulain J."/>
            <person name="Poussereau N."/>
            <person name="Quesneville H."/>
            <person name="Rascle C."/>
            <person name="Schumacher J."/>
            <person name="Segurens B."/>
            <person name="Sexton A."/>
            <person name="Silva E."/>
            <person name="Sirven C."/>
            <person name="Soanes D.M."/>
            <person name="Talbot N.J."/>
            <person name="Templeton M."/>
            <person name="Yandava C."/>
            <person name="Yarden O."/>
            <person name="Zeng Q."/>
            <person name="Rollins J.A."/>
            <person name="Lebrun M.H."/>
            <person name="Dickman M."/>
        </authorList>
    </citation>
    <scope>NUCLEOTIDE SEQUENCE [LARGE SCALE GENOMIC DNA]</scope>
    <source>
        <strain evidence="2">ATCC 18683 / 1980 / Ss-1</strain>
    </source>
</reference>
<dbReference type="AlphaFoldDB" id="A7E9P3"/>
<dbReference type="RefSeq" id="XP_001597827.1">
    <property type="nucleotide sequence ID" value="XM_001597777.1"/>
</dbReference>
<name>A7E9P3_SCLS1</name>
<evidence type="ECO:0000313" key="2">
    <source>
        <dbReference type="Proteomes" id="UP000001312"/>
    </source>
</evidence>